<dbReference type="Pfam" id="PF04991">
    <property type="entry name" value="LicD"/>
    <property type="match status" value="1"/>
</dbReference>
<keyword evidence="4" id="KW-1185">Reference proteome</keyword>
<keyword evidence="1" id="KW-0812">Transmembrane</keyword>
<dbReference type="EMBL" id="KB201802">
    <property type="protein sequence ID" value="ESO94553.1"/>
    <property type="molecule type" value="Genomic_DNA"/>
</dbReference>
<evidence type="ECO:0000259" key="2">
    <source>
        <dbReference type="Pfam" id="PF04991"/>
    </source>
</evidence>
<dbReference type="InterPro" id="IPR052942">
    <property type="entry name" value="LPS_cholinephosphotransferase"/>
</dbReference>
<gene>
    <name evidence="3" type="ORF">LOTGIDRAFT_161254</name>
</gene>
<dbReference type="RefSeq" id="XP_009054828.1">
    <property type="nucleotide sequence ID" value="XM_009056580.1"/>
</dbReference>
<dbReference type="HOGENOM" id="CLU_783660_0_0_1"/>
<dbReference type="OMA" id="FDERNIM"/>
<feature type="domain" description="LicD/FKTN/FKRP nucleotidyltransferase" evidence="2">
    <location>
        <begin position="134"/>
        <end position="170"/>
    </location>
</feature>
<dbReference type="KEGG" id="lgi:LOTGIDRAFT_161254"/>
<keyword evidence="1" id="KW-1133">Transmembrane helix</keyword>
<evidence type="ECO:0000313" key="3">
    <source>
        <dbReference type="EMBL" id="ESO94553.1"/>
    </source>
</evidence>
<evidence type="ECO:0000256" key="1">
    <source>
        <dbReference type="SAM" id="Phobius"/>
    </source>
</evidence>
<dbReference type="GO" id="GO:0009100">
    <property type="term" value="P:glycoprotein metabolic process"/>
    <property type="evidence" value="ECO:0007669"/>
    <property type="project" value="UniProtKB-ARBA"/>
</dbReference>
<dbReference type="Proteomes" id="UP000030746">
    <property type="component" value="Unassembled WGS sequence"/>
</dbReference>
<feature type="transmembrane region" description="Helical" evidence="1">
    <location>
        <begin position="12"/>
        <end position="33"/>
    </location>
</feature>
<dbReference type="OrthoDB" id="444255at2759"/>
<accession>V3ZSY2</accession>
<dbReference type="PANTHER" id="PTHR43404:SF1">
    <property type="entry name" value="MNN4P"/>
    <property type="match status" value="1"/>
</dbReference>
<protein>
    <recommendedName>
        <fullName evidence="2">LicD/FKTN/FKRP nucleotidyltransferase domain-containing protein</fullName>
    </recommendedName>
</protein>
<dbReference type="CTD" id="20238650"/>
<name>V3ZSY2_LOTGI</name>
<evidence type="ECO:0000313" key="4">
    <source>
        <dbReference type="Proteomes" id="UP000030746"/>
    </source>
</evidence>
<dbReference type="AlphaFoldDB" id="V3ZSY2"/>
<keyword evidence="1" id="KW-0472">Membrane</keyword>
<dbReference type="GeneID" id="20238650"/>
<dbReference type="PANTHER" id="PTHR43404">
    <property type="entry name" value="LIPOPOLYSACCHARIDE CHOLINEPHOSPHOTRANSFERASE LICD"/>
    <property type="match status" value="1"/>
</dbReference>
<organism evidence="3 4">
    <name type="scientific">Lottia gigantea</name>
    <name type="common">Giant owl limpet</name>
    <dbReference type="NCBI Taxonomy" id="225164"/>
    <lineage>
        <taxon>Eukaryota</taxon>
        <taxon>Metazoa</taxon>
        <taxon>Spiralia</taxon>
        <taxon>Lophotrochozoa</taxon>
        <taxon>Mollusca</taxon>
        <taxon>Gastropoda</taxon>
        <taxon>Patellogastropoda</taxon>
        <taxon>Lottioidea</taxon>
        <taxon>Lottiidae</taxon>
        <taxon>Lottia</taxon>
    </lineage>
</organism>
<reference evidence="3 4" key="1">
    <citation type="journal article" date="2013" name="Nature">
        <title>Insights into bilaterian evolution from three spiralian genomes.</title>
        <authorList>
            <person name="Simakov O."/>
            <person name="Marletaz F."/>
            <person name="Cho S.J."/>
            <person name="Edsinger-Gonzales E."/>
            <person name="Havlak P."/>
            <person name="Hellsten U."/>
            <person name="Kuo D.H."/>
            <person name="Larsson T."/>
            <person name="Lv J."/>
            <person name="Arendt D."/>
            <person name="Savage R."/>
            <person name="Osoegawa K."/>
            <person name="de Jong P."/>
            <person name="Grimwood J."/>
            <person name="Chapman J.A."/>
            <person name="Shapiro H."/>
            <person name="Aerts A."/>
            <person name="Otillar R.P."/>
            <person name="Terry A.Y."/>
            <person name="Boore J.L."/>
            <person name="Grigoriev I.V."/>
            <person name="Lindberg D.R."/>
            <person name="Seaver E.C."/>
            <person name="Weisblat D.A."/>
            <person name="Putnam N.H."/>
            <person name="Rokhsar D.S."/>
        </authorList>
    </citation>
    <scope>NUCLEOTIDE SEQUENCE [LARGE SCALE GENOMIC DNA]</scope>
</reference>
<sequence>MEVFTLFRVCLYMLKVPLILVIITVFFSVYQIICSLSMPRLSVNPYIHKTRIKTDLNTEDIKIAFDVMPISDSSIFPEISNISLFRNISQIGQIKTSYFYDMTYSNIFMYFQPIITHDERHFMLYTFEIFIRACQKANITYFLYGGTLMGAYRQHGMIPWDDDIDVMLNSSEKRKARTVLSKVPNFGLFSPHKRQWKFYHKSLRTLSHKPYRWPFIDIFFFAENDTHIWDTALSYRDEFVYKKSIIFPLQYRPFEKTLLPVPCNILKTLKTNYLVQVCSTTNFLHKLESGTPTRYKKRVSCKRLHEIYPFVFRHETYDSIIESILINGTLIKSAVLPKYC</sequence>
<dbReference type="InterPro" id="IPR007074">
    <property type="entry name" value="LicD/FKTN/FKRP_NTP_transf"/>
</dbReference>
<proteinExistence type="predicted"/>